<dbReference type="Proteomes" id="UP000008370">
    <property type="component" value="Unassembled WGS sequence"/>
</dbReference>
<dbReference type="KEGG" id="pco:PHACADRAFT_203588"/>
<proteinExistence type="predicted"/>
<feature type="transmembrane region" description="Helical" evidence="1">
    <location>
        <begin position="216"/>
        <end position="242"/>
    </location>
</feature>
<organism evidence="2 3">
    <name type="scientific">Phanerochaete carnosa (strain HHB-10118-sp)</name>
    <name type="common">White-rot fungus</name>
    <name type="synonym">Peniophora carnosa</name>
    <dbReference type="NCBI Taxonomy" id="650164"/>
    <lineage>
        <taxon>Eukaryota</taxon>
        <taxon>Fungi</taxon>
        <taxon>Dikarya</taxon>
        <taxon>Basidiomycota</taxon>
        <taxon>Agaricomycotina</taxon>
        <taxon>Agaricomycetes</taxon>
        <taxon>Polyporales</taxon>
        <taxon>Phanerochaetaceae</taxon>
        <taxon>Phanerochaete</taxon>
    </lineage>
</organism>
<feature type="transmembrane region" description="Helical" evidence="1">
    <location>
        <begin position="133"/>
        <end position="154"/>
    </location>
</feature>
<accession>K5WMH5</accession>
<protein>
    <submittedName>
        <fullName evidence="2">Uncharacterized protein</fullName>
    </submittedName>
</protein>
<feature type="transmembrane region" description="Helical" evidence="1">
    <location>
        <begin position="174"/>
        <end position="195"/>
    </location>
</feature>
<keyword evidence="3" id="KW-1185">Reference proteome</keyword>
<feature type="transmembrane region" description="Helical" evidence="1">
    <location>
        <begin position="20"/>
        <end position="40"/>
    </location>
</feature>
<feature type="transmembrane region" description="Helical" evidence="1">
    <location>
        <begin position="248"/>
        <end position="273"/>
    </location>
</feature>
<sequence>MAPILPTTAYLLGLVLETLFYGVYIVLFILSMYFLVSDGGRKRRDTGMSKSIILVTSGNILLFATITAEWIIINVRSFTGFIGRGGEPDGPLLYFSSFNDGTTTAVMALCVVEAAVANYIIMYRLWIVWQRKWWTVAFPVCTHLGTLISGAVFVYRMHKLTPDENFFEPPCEPWIASCLTCSTATNIYCSGLLSYKVLRAQRELRRAQTTYLRSTVTSRIATIIIESALLFTAQSTIITISYFTHSFAVFACMGIAVPFIGISYCLIIVRFGLNGAFRTGRPALSSIYLPPLQSSRSASVAMPMVIDMMRQSGAVGMDNIESATEISKAGTLRFLRSKRDRSYSPHALTQNSILPLSQP</sequence>
<evidence type="ECO:0000313" key="3">
    <source>
        <dbReference type="Proteomes" id="UP000008370"/>
    </source>
</evidence>
<name>K5WMH5_PHACS</name>
<keyword evidence="1" id="KW-0812">Transmembrane</keyword>
<dbReference type="AlphaFoldDB" id="K5WMH5"/>
<evidence type="ECO:0000313" key="2">
    <source>
        <dbReference type="EMBL" id="EKM60374.1"/>
    </source>
</evidence>
<dbReference type="HOGENOM" id="CLU_044614_3_0_1"/>
<dbReference type="GeneID" id="18912194"/>
<dbReference type="RefSeq" id="XP_007389837.1">
    <property type="nucleotide sequence ID" value="XM_007389775.1"/>
</dbReference>
<evidence type="ECO:0000256" key="1">
    <source>
        <dbReference type="SAM" id="Phobius"/>
    </source>
</evidence>
<feature type="transmembrane region" description="Helical" evidence="1">
    <location>
        <begin position="101"/>
        <end position="121"/>
    </location>
</feature>
<feature type="transmembrane region" description="Helical" evidence="1">
    <location>
        <begin position="52"/>
        <end position="73"/>
    </location>
</feature>
<dbReference type="InParanoid" id="K5WMH5"/>
<keyword evidence="1" id="KW-0472">Membrane</keyword>
<keyword evidence="1" id="KW-1133">Transmembrane helix</keyword>
<dbReference type="EMBL" id="JH930468">
    <property type="protein sequence ID" value="EKM60374.1"/>
    <property type="molecule type" value="Genomic_DNA"/>
</dbReference>
<reference evidence="2 3" key="1">
    <citation type="journal article" date="2012" name="BMC Genomics">
        <title>Comparative genomics of the white-rot fungi, Phanerochaete carnosa and P. chrysosporium, to elucidate the genetic basis of the distinct wood types they colonize.</title>
        <authorList>
            <person name="Suzuki H."/>
            <person name="MacDonald J."/>
            <person name="Syed K."/>
            <person name="Salamov A."/>
            <person name="Hori C."/>
            <person name="Aerts A."/>
            <person name="Henrissat B."/>
            <person name="Wiebenga A."/>
            <person name="vanKuyk P.A."/>
            <person name="Barry K."/>
            <person name="Lindquist E."/>
            <person name="LaButti K."/>
            <person name="Lapidus A."/>
            <person name="Lucas S."/>
            <person name="Coutinho P."/>
            <person name="Gong Y."/>
            <person name="Samejima M."/>
            <person name="Mahadevan R."/>
            <person name="Abou-Zaid M."/>
            <person name="de Vries R.P."/>
            <person name="Igarashi K."/>
            <person name="Yadav J.S."/>
            <person name="Grigoriev I.V."/>
            <person name="Master E.R."/>
        </authorList>
    </citation>
    <scope>NUCLEOTIDE SEQUENCE [LARGE SCALE GENOMIC DNA]</scope>
    <source>
        <strain evidence="2 3">HHB-10118-sp</strain>
    </source>
</reference>
<dbReference type="STRING" id="650164.K5WMH5"/>
<dbReference type="OrthoDB" id="3346544at2759"/>
<gene>
    <name evidence="2" type="ORF">PHACADRAFT_203588</name>
</gene>